<dbReference type="EMBL" id="AECS01000003">
    <property type="protein sequence ID" value="EFQ05060.1"/>
    <property type="molecule type" value="Genomic_DNA"/>
</dbReference>
<evidence type="ECO:0000313" key="1">
    <source>
        <dbReference type="EMBL" id="EFQ05060.1"/>
    </source>
</evidence>
<dbReference type="AlphaFoldDB" id="E2Z9N4"/>
<keyword evidence="2" id="KW-1185">Reference proteome</keyword>
<dbReference type="Gene3D" id="3.60.15.10">
    <property type="entry name" value="Ribonuclease Z/Hydroxyacylglutathione hydrolase-like"/>
    <property type="match status" value="1"/>
</dbReference>
<sequence length="259" mass="29945">MGIGVESLHSDCYNIVIVAGTILMPEELMTFVKVYYLNHSGFAVETDTKVLIFDYYKDPEKVLPRLQAGEKPFWFFVSHSHADHFNPYIVNFSDVTARRITDATVPLSAWKDKKTVVLRPYEEWREDNVYVHEFGSTDEGGSFYVETDGLRIFHAGDLNHWHWDGDTEADRREADKLFAREMSRLDIGETDLAFFPVDARLGRTREWGVSAFLNQVKVDLCLIPMHYFGAVWDPSAEFTEKYGSTPLWIPQKDGDSRQW</sequence>
<dbReference type="HOGENOM" id="CLU_061731_0_0_9"/>
<proteinExistence type="predicted"/>
<dbReference type="Proteomes" id="UP000003195">
    <property type="component" value="Unassembled WGS sequence"/>
</dbReference>
<dbReference type="PANTHER" id="PTHR42967">
    <property type="entry name" value="METAL DEPENDENT HYDROLASE"/>
    <property type="match status" value="1"/>
</dbReference>
<protein>
    <recommendedName>
        <fullName evidence="3">Metallo-beta-lactamase domain-containing protein</fullName>
    </recommendedName>
</protein>
<evidence type="ECO:0000313" key="2">
    <source>
        <dbReference type="Proteomes" id="UP000003195"/>
    </source>
</evidence>
<comment type="caution">
    <text evidence="1">The sequence shown here is derived from an EMBL/GenBank/DDBJ whole genome shotgun (WGS) entry which is preliminary data.</text>
</comment>
<name>E2Z9N4_9FIRM</name>
<reference evidence="1 2" key="1">
    <citation type="submission" date="2010-08" db="EMBL/GenBank/DDBJ databases">
        <authorList>
            <person name="Weinstock G."/>
            <person name="Sodergren E."/>
            <person name="Clifton S."/>
            <person name="Fulton L."/>
            <person name="Fulton B."/>
            <person name="Courtney L."/>
            <person name="Fronick C."/>
            <person name="Harrison M."/>
            <person name="Strong C."/>
            <person name="Farmer C."/>
            <person name="Delahaunty K."/>
            <person name="Markovic C."/>
            <person name="Hall O."/>
            <person name="Minx P."/>
            <person name="Tomlinson C."/>
            <person name="Mitreva M."/>
            <person name="Hou S."/>
            <person name="Chen J."/>
            <person name="Wollam A."/>
            <person name="Pepin K.H."/>
            <person name="Johnson M."/>
            <person name="Bhonagiri V."/>
            <person name="Zhang X."/>
            <person name="Suruliraj S."/>
            <person name="Warren W."/>
            <person name="Chinwalla A."/>
            <person name="Mardis E.R."/>
            <person name="Wilson R.K."/>
        </authorList>
    </citation>
    <scope>NUCLEOTIDE SEQUENCE [LARGE SCALE GENOMIC DNA]</scope>
    <source>
        <strain evidence="1 2">F0359</strain>
    </source>
</reference>
<dbReference type="SUPFAM" id="SSF56281">
    <property type="entry name" value="Metallo-hydrolase/oxidoreductase"/>
    <property type="match status" value="1"/>
</dbReference>
<evidence type="ECO:0008006" key="3">
    <source>
        <dbReference type="Google" id="ProtNLM"/>
    </source>
</evidence>
<accession>E2Z9N4</accession>
<gene>
    <name evidence="1" type="ORF">HMPREF9429_00138</name>
</gene>
<dbReference type="PANTHER" id="PTHR42967:SF1">
    <property type="entry name" value="MBL FOLD METALLO-HYDROLASE"/>
    <property type="match status" value="1"/>
</dbReference>
<dbReference type="eggNOG" id="COG2220">
    <property type="taxonomic scope" value="Bacteria"/>
</dbReference>
<dbReference type="STRING" id="706434.HMPREF9429_00138"/>
<dbReference type="InterPro" id="IPR036866">
    <property type="entry name" value="RibonucZ/Hydroxyglut_hydro"/>
</dbReference>
<organism evidence="1 2">
    <name type="scientific">Megasphaera micronuciformis F0359</name>
    <dbReference type="NCBI Taxonomy" id="706434"/>
    <lineage>
        <taxon>Bacteria</taxon>
        <taxon>Bacillati</taxon>
        <taxon>Bacillota</taxon>
        <taxon>Negativicutes</taxon>
        <taxon>Veillonellales</taxon>
        <taxon>Veillonellaceae</taxon>
        <taxon>Megasphaera</taxon>
    </lineage>
</organism>
<dbReference type="Pfam" id="PF13483">
    <property type="entry name" value="Lactamase_B_3"/>
    <property type="match status" value="1"/>
</dbReference>